<keyword evidence="1" id="KW-1133">Transmembrane helix</keyword>
<feature type="transmembrane region" description="Helical" evidence="1">
    <location>
        <begin position="7"/>
        <end position="23"/>
    </location>
</feature>
<reference evidence="3" key="1">
    <citation type="journal article" date="2014" name="Proc. Natl. Acad. Sci. U.S.A.">
        <title>Extensive sampling of basidiomycete genomes demonstrates inadequacy of the white-rot/brown-rot paradigm for wood decay fungi.</title>
        <authorList>
            <person name="Riley R."/>
            <person name="Salamov A.A."/>
            <person name="Brown D.W."/>
            <person name="Nagy L.G."/>
            <person name="Floudas D."/>
            <person name="Held B.W."/>
            <person name="Levasseur A."/>
            <person name="Lombard V."/>
            <person name="Morin E."/>
            <person name="Otillar R."/>
            <person name="Lindquist E.A."/>
            <person name="Sun H."/>
            <person name="LaButti K.M."/>
            <person name="Schmutz J."/>
            <person name="Jabbour D."/>
            <person name="Luo H."/>
            <person name="Baker S.E."/>
            <person name="Pisabarro A.G."/>
            <person name="Walton J.D."/>
            <person name="Blanchette R.A."/>
            <person name="Henrissat B."/>
            <person name="Martin F."/>
            <person name="Cullen D."/>
            <person name="Hibbett D.S."/>
            <person name="Grigoriev I.V."/>
        </authorList>
    </citation>
    <scope>NUCLEOTIDE SEQUENCE [LARGE SCALE GENOMIC DNA]</scope>
    <source>
        <strain evidence="3">CBS 339.88</strain>
    </source>
</reference>
<sequence length="79" mass="8913">MGNFSSVCSFLSSIFLTIFYFIYPTNTSSSFLSLSHTANVKPVLKSPLLDVGDWVEDFNSFVGRNRGSKIKERIPFRVV</sequence>
<keyword evidence="1" id="KW-0812">Transmembrane</keyword>
<accession>A0A067T5U9</accession>
<organism evidence="2 3">
    <name type="scientific">Galerina marginata (strain CBS 339.88)</name>
    <dbReference type="NCBI Taxonomy" id="685588"/>
    <lineage>
        <taxon>Eukaryota</taxon>
        <taxon>Fungi</taxon>
        <taxon>Dikarya</taxon>
        <taxon>Basidiomycota</taxon>
        <taxon>Agaricomycotina</taxon>
        <taxon>Agaricomycetes</taxon>
        <taxon>Agaricomycetidae</taxon>
        <taxon>Agaricales</taxon>
        <taxon>Agaricineae</taxon>
        <taxon>Strophariaceae</taxon>
        <taxon>Galerina</taxon>
    </lineage>
</organism>
<dbReference type="AlphaFoldDB" id="A0A067T5U9"/>
<keyword evidence="3" id="KW-1185">Reference proteome</keyword>
<proteinExistence type="predicted"/>
<dbReference type="Proteomes" id="UP000027222">
    <property type="component" value="Unassembled WGS sequence"/>
</dbReference>
<gene>
    <name evidence="2" type="ORF">GALMADRAFT_411861</name>
</gene>
<name>A0A067T5U9_GALM3</name>
<evidence type="ECO:0000313" key="2">
    <source>
        <dbReference type="EMBL" id="KDR77737.1"/>
    </source>
</evidence>
<evidence type="ECO:0000256" key="1">
    <source>
        <dbReference type="SAM" id="Phobius"/>
    </source>
</evidence>
<dbReference type="HOGENOM" id="CLU_2606190_0_0_1"/>
<evidence type="ECO:0000313" key="3">
    <source>
        <dbReference type="Proteomes" id="UP000027222"/>
    </source>
</evidence>
<protein>
    <submittedName>
        <fullName evidence="2">Uncharacterized protein</fullName>
    </submittedName>
</protein>
<keyword evidence="1" id="KW-0472">Membrane</keyword>
<dbReference type="EMBL" id="KL142376">
    <property type="protein sequence ID" value="KDR77737.1"/>
    <property type="molecule type" value="Genomic_DNA"/>
</dbReference>